<feature type="domain" description="Sulfatase-modifying factor enzyme-like" evidence="4">
    <location>
        <begin position="184"/>
        <end position="430"/>
    </location>
</feature>
<sequence length="438" mass="50912">MISKLSKSSVKQAIFQALGECRPKTMALFEGMDDVTFRSQPHPDFSPVGWHLGHIAYTESLWLLEHSAGLPCLFPQYRKLFAADGLPKSERVQLPNLEETYYYLNTVRKKVLECLEIADIEEQERLWRFLIQHESQHCEIISFVLELINAQKSIVNTQKWKYQHHSIIPTLSLAIAQQETAHNLEEMIQIPAGEFEQGNDSIDALDNERIVCKVYLDTYYIDRYPVTCGQYRSFIEAGGYQNPCWWSELGWQWLQTEQVTQPLYWPNNCIWDDHPVYGVSWYEADAYSRFVGKRLPTEAEWEKAASWDAKANRRRTYPWGDEAPTAQSQNCNCDRLIGKTTPVNAYPAGQSAYSLYDTLGNVWEWTASWFGSYKNFQSYPYIGYSQVYFDQKHRVLKGGSWATRPWALRSSFRNWYHPSVRQIFAGFRCASSKIISAD</sequence>
<dbReference type="AlphaFoldDB" id="A0A8J7H873"/>
<gene>
    <name evidence="6" type="ORF">I8751_05150</name>
</gene>
<comment type="caution">
    <text evidence="6">The sequence shown here is derived from an EMBL/GenBank/DDBJ whole genome shotgun (WGS) entry which is preliminary data.</text>
</comment>
<dbReference type="SUPFAM" id="SSF109854">
    <property type="entry name" value="DinB/YfiT-like putative metalloenzymes"/>
    <property type="match status" value="1"/>
</dbReference>
<dbReference type="PANTHER" id="PTHR23150:SF36">
    <property type="entry name" value="HERCYNINE OXYGENASE"/>
    <property type="match status" value="1"/>
</dbReference>
<dbReference type="Pfam" id="PF12867">
    <property type="entry name" value="DinB_2"/>
    <property type="match status" value="1"/>
</dbReference>
<evidence type="ECO:0000313" key="6">
    <source>
        <dbReference type="EMBL" id="MBH8551772.1"/>
    </source>
</evidence>
<keyword evidence="2" id="KW-0408">Iron</keyword>
<dbReference type="InterPro" id="IPR024775">
    <property type="entry name" value="DinB-like"/>
</dbReference>
<dbReference type="Gene3D" id="3.90.1580.10">
    <property type="entry name" value="paralog of FGE (formylglycine-generating enzyme)"/>
    <property type="match status" value="1"/>
</dbReference>
<dbReference type="InterPro" id="IPR051043">
    <property type="entry name" value="Sulfatase_Mod_Factor_Kinase"/>
</dbReference>
<evidence type="ECO:0000259" key="4">
    <source>
        <dbReference type="Pfam" id="PF03781"/>
    </source>
</evidence>
<dbReference type="InterPro" id="IPR016187">
    <property type="entry name" value="CTDL_fold"/>
</dbReference>
<protein>
    <submittedName>
        <fullName evidence="6">Ergothioneine biosynthesis protein EgtB</fullName>
    </submittedName>
</protein>
<dbReference type="Proteomes" id="UP000599391">
    <property type="component" value="Unassembled WGS sequence"/>
</dbReference>
<comment type="pathway">
    <text evidence="3">Amino-acid biosynthesis; ergothioneine biosynthesis.</text>
</comment>
<dbReference type="InterPro" id="IPR034660">
    <property type="entry name" value="DinB/YfiT-like"/>
</dbReference>
<dbReference type="InterPro" id="IPR005532">
    <property type="entry name" value="SUMF_dom"/>
</dbReference>
<dbReference type="InterPro" id="IPR042095">
    <property type="entry name" value="SUMF_sf"/>
</dbReference>
<dbReference type="RefSeq" id="WP_214438088.1">
    <property type="nucleotide sequence ID" value="NZ_JAECZB010000006.1"/>
</dbReference>
<keyword evidence="7" id="KW-1185">Reference proteome</keyword>
<dbReference type="Pfam" id="PF03781">
    <property type="entry name" value="FGE-sulfatase"/>
    <property type="match status" value="1"/>
</dbReference>
<evidence type="ECO:0000256" key="3">
    <source>
        <dbReference type="ARBA" id="ARBA00037882"/>
    </source>
</evidence>
<proteinExistence type="predicted"/>
<dbReference type="Gene3D" id="1.20.120.450">
    <property type="entry name" value="dinb family like domain"/>
    <property type="match status" value="1"/>
</dbReference>
<name>A0A8J7H873_9CYAN</name>
<feature type="domain" description="DinB-like" evidence="5">
    <location>
        <begin position="18"/>
        <end position="141"/>
    </location>
</feature>
<evidence type="ECO:0000313" key="7">
    <source>
        <dbReference type="Proteomes" id="UP000599391"/>
    </source>
</evidence>
<accession>A0A8J7H873</accession>
<evidence type="ECO:0000256" key="2">
    <source>
        <dbReference type="ARBA" id="ARBA00023004"/>
    </source>
</evidence>
<evidence type="ECO:0000256" key="1">
    <source>
        <dbReference type="ARBA" id="ARBA00023002"/>
    </source>
</evidence>
<dbReference type="EMBL" id="JAECZB010000006">
    <property type="protein sequence ID" value="MBH8551772.1"/>
    <property type="molecule type" value="Genomic_DNA"/>
</dbReference>
<dbReference type="PANTHER" id="PTHR23150">
    <property type="entry name" value="SULFATASE MODIFYING FACTOR 1, 2"/>
    <property type="match status" value="1"/>
</dbReference>
<evidence type="ECO:0000259" key="5">
    <source>
        <dbReference type="Pfam" id="PF12867"/>
    </source>
</evidence>
<organism evidence="6 7">
    <name type="scientific">Atlanticothrix silvestris CENA357</name>
    <dbReference type="NCBI Taxonomy" id="1725252"/>
    <lineage>
        <taxon>Bacteria</taxon>
        <taxon>Bacillati</taxon>
        <taxon>Cyanobacteriota</taxon>
        <taxon>Cyanophyceae</taxon>
        <taxon>Nostocales</taxon>
        <taxon>Nodulariaceae</taxon>
        <taxon>Atlanticothrix</taxon>
        <taxon>Atlanticothrix silvestris</taxon>
    </lineage>
</organism>
<reference evidence="6 7" key="1">
    <citation type="journal article" date="2021" name="Int. J. Syst. Evol. Microbiol.">
        <title>Amazonocrinis nigriterrae gen. nov., sp. nov., Atlanticothrix silvestris gen. nov., sp. nov. and Dendronalium phyllosphericum gen. nov., sp. nov., nostocacean cyanobacteria from Brazilian environments.</title>
        <authorList>
            <person name="Alvarenga D.O."/>
            <person name="Andreote A.P.D."/>
            <person name="Branco L.H.Z."/>
            <person name="Delbaje E."/>
            <person name="Cruz R.B."/>
            <person name="Varani A.M."/>
            <person name="Fiore M.F."/>
        </authorList>
    </citation>
    <scope>NUCLEOTIDE SEQUENCE [LARGE SCALE GENOMIC DNA]</scope>
    <source>
        <strain evidence="6 7">CENA357</strain>
    </source>
</reference>
<dbReference type="SUPFAM" id="SSF56436">
    <property type="entry name" value="C-type lectin-like"/>
    <property type="match status" value="1"/>
</dbReference>
<keyword evidence="1" id="KW-0560">Oxidoreductase</keyword>